<dbReference type="SMART" id="SM00829">
    <property type="entry name" value="PKS_ER"/>
    <property type="match status" value="1"/>
</dbReference>
<evidence type="ECO:0000313" key="2">
    <source>
        <dbReference type="EMBL" id="PMD38269.1"/>
    </source>
</evidence>
<organism evidence="2 3">
    <name type="scientific">Hyaloscypha variabilis (strain UAMH 11265 / GT02V1 / F)</name>
    <name type="common">Meliniomyces variabilis</name>
    <dbReference type="NCBI Taxonomy" id="1149755"/>
    <lineage>
        <taxon>Eukaryota</taxon>
        <taxon>Fungi</taxon>
        <taxon>Dikarya</taxon>
        <taxon>Ascomycota</taxon>
        <taxon>Pezizomycotina</taxon>
        <taxon>Leotiomycetes</taxon>
        <taxon>Helotiales</taxon>
        <taxon>Hyaloscyphaceae</taxon>
        <taxon>Hyaloscypha</taxon>
        <taxon>Hyaloscypha variabilis</taxon>
    </lineage>
</organism>
<dbReference type="EMBL" id="KZ613948">
    <property type="protein sequence ID" value="PMD38269.1"/>
    <property type="molecule type" value="Genomic_DNA"/>
</dbReference>
<evidence type="ECO:0000259" key="1">
    <source>
        <dbReference type="SMART" id="SM00829"/>
    </source>
</evidence>
<dbReference type="GO" id="GO:0005739">
    <property type="term" value="C:mitochondrion"/>
    <property type="evidence" value="ECO:0007669"/>
    <property type="project" value="TreeGrafter"/>
</dbReference>
<dbReference type="Gene3D" id="3.40.50.720">
    <property type="entry name" value="NAD(P)-binding Rossmann-like Domain"/>
    <property type="match status" value="1"/>
</dbReference>
<dbReference type="Pfam" id="PF00107">
    <property type="entry name" value="ADH_zinc_N"/>
    <property type="match status" value="1"/>
</dbReference>
<protein>
    <submittedName>
        <fullName evidence="2">Zinc-binding alcohol dehydrogenase-like protein</fullName>
    </submittedName>
</protein>
<dbReference type="AlphaFoldDB" id="A0A2J6RIE2"/>
<dbReference type="SUPFAM" id="SSF50129">
    <property type="entry name" value="GroES-like"/>
    <property type="match status" value="1"/>
</dbReference>
<dbReference type="STRING" id="1149755.A0A2J6RIE2"/>
<name>A0A2J6RIE2_HYAVF</name>
<dbReference type="InterPro" id="IPR013149">
    <property type="entry name" value="ADH-like_C"/>
</dbReference>
<evidence type="ECO:0000313" key="3">
    <source>
        <dbReference type="Proteomes" id="UP000235786"/>
    </source>
</evidence>
<dbReference type="PROSITE" id="PS01162">
    <property type="entry name" value="QOR_ZETA_CRYSTAL"/>
    <property type="match status" value="1"/>
</dbReference>
<dbReference type="InterPro" id="IPR013154">
    <property type="entry name" value="ADH-like_N"/>
</dbReference>
<dbReference type="InterPro" id="IPR036291">
    <property type="entry name" value="NAD(P)-bd_dom_sf"/>
</dbReference>
<reference evidence="2 3" key="1">
    <citation type="submission" date="2016-04" db="EMBL/GenBank/DDBJ databases">
        <title>A degradative enzymes factory behind the ericoid mycorrhizal symbiosis.</title>
        <authorList>
            <consortium name="DOE Joint Genome Institute"/>
            <person name="Martino E."/>
            <person name="Morin E."/>
            <person name="Grelet G."/>
            <person name="Kuo A."/>
            <person name="Kohler A."/>
            <person name="Daghino S."/>
            <person name="Barry K."/>
            <person name="Choi C."/>
            <person name="Cichocki N."/>
            <person name="Clum A."/>
            <person name="Copeland A."/>
            <person name="Hainaut M."/>
            <person name="Haridas S."/>
            <person name="Labutti K."/>
            <person name="Lindquist E."/>
            <person name="Lipzen A."/>
            <person name="Khouja H.-R."/>
            <person name="Murat C."/>
            <person name="Ohm R."/>
            <person name="Olson A."/>
            <person name="Spatafora J."/>
            <person name="Veneault-Fourrey C."/>
            <person name="Henrissat B."/>
            <person name="Grigoriev I."/>
            <person name="Martin F."/>
            <person name="Perotto S."/>
        </authorList>
    </citation>
    <scope>NUCLEOTIDE SEQUENCE [LARGE SCALE GENOMIC DNA]</scope>
    <source>
        <strain evidence="2 3">F</strain>
    </source>
</reference>
<proteinExistence type="predicted"/>
<dbReference type="InterPro" id="IPR011032">
    <property type="entry name" value="GroES-like_sf"/>
</dbReference>
<feature type="domain" description="Enoyl reductase (ER)" evidence="1">
    <location>
        <begin position="12"/>
        <end position="329"/>
    </location>
</feature>
<dbReference type="SUPFAM" id="SSF51735">
    <property type="entry name" value="NAD(P)-binding Rossmann-fold domains"/>
    <property type="match status" value="1"/>
</dbReference>
<dbReference type="GO" id="GO:0008270">
    <property type="term" value="F:zinc ion binding"/>
    <property type="evidence" value="ECO:0007669"/>
    <property type="project" value="InterPro"/>
</dbReference>
<dbReference type="PANTHER" id="PTHR43677">
    <property type="entry name" value="SHORT-CHAIN DEHYDROGENASE/REDUCTASE"/>
    <property type="match status" value="1"/>
</dbReference>
<dbReference type="CDD" id="cd08241">
    <property type="entry name" value="QOR1"/>
    <property type="match status" value="1"/>
</dbReference>
<dbReference type="Gene3D" id="3.90.180.10">
    <property type="entry name" value="Medium-chain alcohol dehydrogenases, catalytic domain"/>
    <property type="match status" value="1"/>
</dbReference>
<dbReference type="OrthoDB" id="10257049at2759"/>
<dbReference type="Pfam" id="PF08240">
    <property type="entry name" value="ADH_N"/>
    <property type="match status" value="1"/>
</dbReference>
<keyword evidence="3" id="KW-1185">Reference proteome</keyword>
<dbReference type="PANTHER" id="PTHR43677:SF4">
    <property type="entry name" value="QUINONE OXIDOREDUCTASE-LIKE PROTEIN 2"/>
    <property type="match status" value="1"/>
</dbReference>
<accession>A0A2J6RIE2</accession>
<gene>
    <name evidence="2" type="ORF">L207DRAFT_514184</name>
</gene>
<sequence length="339" mass="36391">MRGIQIKEYVKGPLDLKVTDLPDPVPAKDQYLIGIHASATNFFDLLQIAGKYQHQPPLPWISGSEFAGVVISAPSTLPNGRTPKYKVGDRVFGASQGGYATKVAAREETLKPVPKGWSFFEAAGLFVTAPTSYGALVTRANIKAGDWVLVHAAAGGVGLAAVQIAKAFGATVIATAGTKHKLDVAKSFGADYGIDYTDSTWPDQVKKLTPKGRGVDIVFDPVGMIDKSTKCIRWNGRLLVIGFAGGAIEKMPLNKVLLKNISIVGLHWGAYAINEPEMIEPVWQGLFKLIDEGKFRGTVFTDKEFVGLESVPDALKSLGSRGTWGKVVVKVPQEGQSKL</sequence>
<dbReference type="InterPro" id="IPR002364">
    <property type="entry name" value="Quin_OxRdtase/zeta-crystal_CS"/>
</dbReference>
<dbReference type="GO" id="GO:0016491">
    <property type="term" value="F:oxidoreductase activity"/>
    <property type="evidence" value="ECO:0007669"/>
    <property type="project" value="InterPro"/>
</dbReference>
<dbReference type="Proteomes" id="UP000235786">
    <property type="component" value="Unassembled WGS sequence"/>
</dbReference>
<dbReference type="InterPro" id="IPR020843">
    <property type="entry name" value="ER"/>
</dbReference>
<dbReference type="InterPro" id="IPR051397">
    <property type="entry name" value="Zn-ADH-like_protein"/>
</dbReference>